<evidence type="ECO:0000313" key="6">
    <source>
        <dbReference type="EMBL" id="MBI3013984.1"/>
    </source>
</evidence>
<dbReference type="Pfam" id="PF00501">
    <property type="entry name" value="AMP-binding"/>
    <property type="match status" value="1"/>
</dbReference>
<protein>
    <submittedName>
        <fullName evidence="6">Long-chain-fatty-acid--CoA ligase</fullName>
    </submittedName>
</protein>
<name>A0A932GN46_UNCTE</name>
<dbReference type="InterPro" id="IPR042099">
    <property type="entry name" value="ANL_N_sf"/>
</dbReference>
<comment type="caution">
    <text evidence="6">The sequence shown here is derived from an EMBL/GenBank/DDBJ whole genome shotgun (WGS) entry which is preliminary data.</text>
</comment>
<comment type="similarity">
    <text evidence="1">Belongs to the ATP-dependent AMP-binding enzyme family.</text>
</comment>
<evidence type="ECO:0000256" key="1">
    <source>
        <dbReference type="ARBA" id="ARBA00006432"/>
    </source>
</evidence>
<dbReference type="EMBL" id="JACPSX010000045">
    <property type="protein sequence ID" value="MBI3013984.1"/>
    <property type="molecule type" value="Genomic_DNA"/>
</dbReference>
<dbReference type="InterPro" id="IPR025110">
    <property type="entry name" value="AMP-bd_C"/>
</dbReference>
<proteinExistence type="inferred from homology"/>
<reference evidence="6" key="1">
    <citation type="submission" date="2020-07" db="EMBL/GenBank/DDBJ databases">
        <title>Huge and variable diversity of episymbiotic CPR bacteria and DPANN archaea in groundwater ecosystems.</title>
        <authorList>
            <person name="He C.Y."/>
            <person name="Keren R."/>
            <person name="Whittaker M."/>
            <person name="Farag I.F."/>
            <person name="Doudna J."/>
            <person name="Cate J.H.D."/>
            <person name="Banfield J.F."/>
        </authorList>
    </citation>
    <scope>NUCLEOTIDE SEQUENCE</scope>
    <source>
        <strain evidence="6">NC_groundwater_717_Ag_S-0.2um_59_8</strain>
    </source>
</reference>
<dbReference type="Gene3D" id="3.30.300.30">
    <property type="match status" value="1"/>
</dbReference>
<accession>A0A932GN46</accession>
<dbReference type="SUPFAM" id="SSF56801">
    <property type="entry name" value="Acetyl-CoA synthetase-like"/>
    <property type="match status" value="1"/>
</dbReference>
<dbReference type="PROSITE" id="PS00455">
    <property type="entry name" value="AMP_BINDING"/>
    <property type="match status" value="1"/>
</dbReference>
<sequence length="538" mass="59173">MVVGDVIDGNARRCPDRVAWTFQGTPWTWSTANERVNRLADSLLSFGLAHEDRVAFLSHNSHRLAEVYFALAKAGLIAVPINAKSVSREIAFILQDVEARALLVSKEFVPRLGPIESDLKRLRCVIGLDEGHGLPVDYEDLLSSASPSPPSSAVHEDSIRAIKYTSGTTGFPKGSISTHKQFLFNITNYLLHLPFTPEDRCLLALPMPAGVGAQLLAAYAYRACQTFILEKFDPAQVLDAIERERITRIYLVPTMIAALVNEMISRPRDLSSVRLMGYGGSPAPMALIRKAMEVLGCPFYQSFGASETGGFICYFTPEDHQHKLGSGCEPADFRGKQVTPCGREAQGFHIRIVNSEGNPLRAGEVGEMVVRGDSLMSGYWRRPQETREVLRDGWLFTGDMAKIDAEGYIHIVDRKRDMIISGGLNVYSAEVESVIQEHPAVSEVAVVGVPDPYWGEAVRAFVVRKKGETCSAEELLRFCADNLASYKRPQSIVFLEALPKTSSGKVLKVQLRSENWGEKLSPDAPHDLSLNPPAGGSL</sequence>
<feature type="domain" description="AMP-binding enzyme C-terminal" evidence="5">
    <location>
        <begin position="430"/>
        <end position="505"/>
    </location>
</feature>
<organism evidence="6 7">
    <name type="scientific">Tectimicrobiota bacterium</name>
    <dbReference type="NCBI Taxonomy" id="2528274"/>
    <lineage>
        <taxon>Bacteria</taxon>
        <taxon>Pseudomonadati</taxon>
        <taxon>Nitrospinota/Tectimicrobiota group</taxon>
        <taxon>Candidatus Tectimicrobiota</taxon>
    </lineage>
</organism>
<dbReference type="PANTHER" id="PTHR43767">
    <property type="entry name" value="LONG-CHAIN-FATTY-ACID--COA LIGASE"/>
    <property type="match status" value="1"/>
</dbReference>
<dbReference type="GO" id="GO:0016878">
    <property type="term" value="F:acid-thiol ligase activity"/>
    <property type="evidence" value="ECO:0007669"/>
    <property type="project" value="UniProtKB-ARBA"/>
</dbReference>
<dbReference type="InterPro" id="IPR020845">
    <property type="entry name" value="AMP-binding_CS"/>
</dbReference>
<gene>
    <name evidence="6" type="ORF">HYY65_02715</name>
</gene>
<evidence type="ECO:0000313" key="7">
    <source>
        <dbReference type="Proteomes" id="UP000741360"/>
    </source>
</evidence>
<dbReference type="InterPro" id="IPR000873">
    <property type="entry name" value="AMP-dep_synth/lig_dom"/>
</dbReference>
<evidence type="ECO:0000259" key="4">
    <source>
        <dbReference type="Pfam" id="PF00501"/>
    </source>
</evidence>
<dbReference type="AlphaFoldDB" id="A0A932GN46"/>
<dbReference type="FunFam" id="3.30.300.30:FF:000008">
    <property type="entry name" value="2,3-dihydroxybenzoate-AMP ligase"/>
    <property type="match status" value="1"/>
</dbReference>
<keyword evidence="2 6" id="KW-0436">Ligase</keyword>
<dbReference type="Gene3D" id="3.40.50.12780">
    <property type="entry name" value="N-terminal domain of ligase-like"/>
    <property type="match status" value="1"/>
</dbReference>
<evidence type="ECO:0000256" key="3">
    <source>
        <dbReference type="SAM" id="MobiDB-lite"/>
    </source>
</evidence>
<feature type="region of interest" description="Disordered" evidence="3">
    <location>
        <begin position="518"/>
        <end position="538"/>
    </location>
</feature>
<dbReference type="InterPro" id="IPR045851">
    <property type="entry name" value="AMP-bd_C_sf"/>
</dbReference>
<dbReference type="NCBIfam" id="NF004837">
    <property type="entry name" value="PRK06187.1"/>
    <property type="match status" value="1"/>
</dbReference>
<dbReference type="PANTHER" id="PTHR43767:SF1">
    <property type="entry name" value="NONRIBOSOMAL PEPTIDE SYNTHASE PES1 (EUROFUNG)-RELATED"/>
    <property type="match status" value="1"/>
</dbReference>
<dbReference type="Pfam" id="PF13193">
    <property type="entry name" value="AMP-binding_C"/>
    <property type="match status" value="1"/>
</dbReference>
<evidence type="ECO:0000256" key="2">
    <source>
        <dbReference type="ARBA" id="ARBA00022598"/>
    </source>
</evidence>
<evidence type="ECO:0000259" key="5">
    <source>
        <dbReference type="Pfam" id="PF13193"/>
    </source>
</evidence>
<feature type="domain" description="AMP-dependent synthetase/ligase" evidence="4">
    <location>
        <begin position="10"/>
        <end position="380"/>
    </location>
</feature>
<dbReference type="Proteomes" id="UP000741360">
    <property type="component" value="Unassembled WGS sequence"/>
</dbReference>
<dbReference type="InterPro" id="IPR050237">
    <property type="entry name" value="ATP-dep_AMP-bd_enzyme"/>
</dbReference>